<dbReference type="SUPFAM" id="SSF64518">
    <property type="entry name" value="Phase 1 flagellin"/>
    <property type="match status" value="1"/>
</dbReference>
<evidence type="ECO:0000259" key="5">
    <source>
        <dbReference type="Pfam" id="PF00700"/>
    </source>
</evidence>
<gene>
    <name evidence="6" type="ORF">IPN91_14720</name>
</gene>
<dbReference type="GO" id="GO:0005198">
    <property type="term" value="F:structural molecule activity"/>
    <property type="evidence" value="ECO:0007669"/>
    <property type="project" value="UniProtKB-UniRule"/>
</dbReference>
<comment type="similarity">
    <text evidence="1 3">Belongs to the bacterial flagellin family.</text>
</comment>
<dbReference type="InterPro" id="IPR042187">
    <property type="entry name" value="Flagellin_C_sub2"/>
</dbReference>
<evidence type="ECO:0000256" key="1">
    <source>
        <dbReference type="ARBA" id="ARBA00005709"/>
    </source>
</evidence>
<feature type="domain" description="Flagellin C-terminal" evidence="5">
    <location>
        <begin position="161"/>
        <end position="199"/>
    </location>
</feature>
<evidence type="ECO:0000313" key="7">
    <source>
        <dbReference type="Proteomes" id="UP000709959"/>
    </source>
</evidence>
<dbReference type="InterPro" id="IPR046358">
    <property type="entry name" value="Flagellin_C"/>
</dbReference>
<dbReference type="Pfam" id="PF00669">
    <property type="entry name" value="Flagellin_N"/>
    <property type="match status" value="1"/>
</dbReference>
<proteinExistence type="inferred from homology"/>
<dbReference type="PANTHER" id="PTHR42792">
    <property type="entry name" value="FLAGELLIN"/>
    <property type="match status" value="1"/>
</dbReference>
<keyword evidence="3" id="KW-0964">Secreted</keyword>
<dbReference type="GO" id="GO:0005576">
    <property type="term" value="C:extracellular region"/>
    <property type="evidence" value="ECO:0007669"/>
    <property type="project" value="UniProtKB-SubCell"/>
</dbReference>
<evidence type="ECO:0000313" key="6">
    <source>
        <dbReference type="EMBL" id="MBK8573833.1"/>
    </source>
</evidence>
<comment type="function">
    <text evidence="3">Flagellin is the subunit protein which polymerizes to form the filaments of bacterial flagella.</text>
</comment>
<dbReference type="InterPro" id="IPR001029">
    <property type="entry name" value="Flagellin_N"/>
</dbReference>
<dbReference type="EMBL" id="JADKCH010000032">
    <property type="protein sequence ID" value="MBK8573833.1"/>
    <property type="molecule type" value="Genomic_DNA"/>
</dbReference>
<dbReference type="Gene3D" id="6.10.10.10">
    <property type="entry name" value="Flagellar export chaperone, C-terminal domain"/>
    <property type="match status" value="1"/>
</dbReference>
<organism evidence="6 7">
    <name type="scientific">Candidatus Geothrix odensensis</name>
    <dbReference type="NCBI Taxonomy" id="2954440"/>
    <lineage>
        <taxon>Bacteria</taxon>
        <taxon>Pseudomonadati</taxon>
        <taxon>Acidobacteriota</taxon>
        <taxon>Holophagae</taxon>
        <taxon>Holophagales</taxon>
        <taxon>Holophagaceae</taxon>
        <taxon>Geothrix</taxon>
    </lineage>
</organism>
<name>A0A936F4N4_9BACT</name>
<dbReference type="GO" id="GO:0009288">
    <property type="term" value="C:bacterial-type flagellum"/>
    <property type="evidence" value="ECO:0007669"/>
    <property type="project" value="UniProtKB-SubCell"/>
</dbReference>
<dbReference type="InterPro" id="IPR001492">
    <property type="entry name" value="Flagellin"/>
</dbReference>
<evidence type="ECO:0000259" key="4">
    <source>
        <dbReference type="Pfam" id="PF00669"/>
    </source>
</evidence>
<comment type="caution">
    <text evidence="6">The sequence shown here is derived from an EMBL/GenBank/DDBJ whole genome shotgun (WGS) entry which is preliminary data.</text>
</comment>
<dbReference type="PANTHER" id="PTHR42792:SF2">
    <property type="entry name" value="FLAGELLIN"/>
    <property type="match status" value="1"/>
</dbReference>
<accession>A0A936F4N4</accession>
<dbReference type="Pfam" id="PF00700">
    <property type="entry name" value="Flagellin_C"/>
    <property type="match status" value="1"/>
</dbReference>
<evidence type="ECO:0000256" key="3">
    <source>
        <dbReference type="RuleBase" id="RU362073"/>
    </source>
</evidence>
<keyword evidence="2 3" id="KW-0975">Bacterial flagellum</keyword>
<feature type="domain" description="Flagellin N-terminal" evidence="4">
    <location>
        <begin position="4"/>
        <end position="64"/>
    </location>
</feature>
<evidence type="ECO:0000256" key="2">
    <source>
        <dbReference type="ARBA" id="ARBA00023143"/>
    </source>
</evidence>
<comment type="subcellular location">
    <subcellularLocation>
        <location evidence="3">Secreted</location>
    </subcellularLocation>
    <subcellularLocation>
        <location evidence="3">Bacterial flagellum</location>
    </subcellularLocation>
</comment>
<reference evidence="6 7" key="1">
    <citation type="submission" date="2020-10" db="EMBL/GenBank/DDBJ databases">
        <title>Connecting structure to function with the recovery of over 1000 high-quality activated sludge metagenome-assembled genomes encoding full-length rRNA genes using long-read sequencing.</title>
        <authorList>
            <person name="Singleton C.M."/>
            <person name="Petriglieri F."/>
            <person name="Kristensen J.M."/>
            <person name="Kirkegaard R.H."/>
            <person name="Michaelsen T.Y."/>
            <person name="Andersen M.H."/>
            <person name="Karst S.M."/>
            <person name="Dueholm M.S."/>
            <person name="Nielsen P.H."/>
            <person name="Albertsen M."/>
        </authorList>
    </citation>
    <scope>NUCLEOTIDE SEQUENCE [LARGE SCALE GENOMIC DNA]</scope>
    <source>
        <strain evidence="6">OdNE_18-Q3-R46-58_MAXAC.008</strain>
    </source>
</reference>
<protein>
    <recommendedName>
        <fullName evidence="3">Flagellin</fullName>
    </recommendedName>
</protein>
<dbReference type="AlphaFoldDB" id="A0A936F4N4"/>
<sequence length="200" mass="20347">MVTILANVSALAASRQIGVTKVGLNTAIERLTTGRRVNHANDDSAALAAGNTAMAAARKAGAEVYKANADYFTALNADGANAQKTQDAYRMAEMEGAGTITDAEYTALKTSTGGTDSADALSKISANQITNAAAMSTALSTANTKGIAAETSLGVADAWLGADMGAEMANLTKYQIMMQAGVSALSNANNSAQSILGLFR</sequence>
<dbReference type="Proteomes" id="UP000709959">
    <property type="component" value="Unassembled WGS sequence"/>
</dbReference>